<organism evidence="4 5">
    <name type="scientific">Filimonas zeae</name>
    <dbReference type="NCBI Taxonomy" id="1737353"/>
    <lineage>
        <taxon>Bacteria</taxon>
        <taxon>Pseudomonadati</taxon>
        <taxon>Bacteroidota</taxon>
        <taxon>Chitinophagia</taxon>
        <taxon>Chitinophagales</taxon>
        <taxon>Chitinophagaceae</taxon>
        <taxon>Filimonas</taxon>
    </lineage>
</organism>
<keyword evidence="5" id="KW-1185">Reference proteome</keyword>
<evidence type="ECO:0000259" key="2">
    <source>
        <dbReference type="PROSITE" id="PS50110"/>
    </source>
</evidence>
<dbReference type="SUPFAM" id="SSF52172">
    <property type="entry name" value="CheY-like"/>
    <property type="match status" value="1"/>
</dbReference>
<dbReference type="SMART" id="SM00448">
    <property type="entry name" value="REC"/>
    <property type="match status" value="1"/>
</dbReference>
<dbReference type="PANTHER" id="PTHR37299">
    <property type="entry name" value="TRANSCRIPTIONAL REGULATOR-RELATED"/>
    <property type="match status" value="1"/>
</dbReference>
<sequence length="231" mass="26538">MANAIRCMVIDDEPLAVKLLADYIRKTPGLELVYSTTKVLEALPVLQEGQVDVLFLDIQMPELTGLQLIKVIGKECKVVLTTAYQEYALQSYEYDVVDYLLKPVTFDRFALAVQKVRARLQESAPVTAMPYIFVKTEYRIQKIVLASVLYIEALRDYIAFHTTEGKILSLESMRRMEEVLPGQQFIRIHKSYIINRDNVDFLERGKVVIKGQYLPVGDTYKEAVQQWIKPV</sequence>
<accession>A0A917IZU0</accession>
<feature type="domain" description="Response regulatory" evidence="2">
    <location>
        <begin position="6"/>
        <end position="117"/>
    </location>
</feature>
<dbReference type="SMART" id="SM00850">
    <property type="entry name" value="LytTR"/>
    <property type="match status" value="1"/>
</dbReference>
<dbReference type="EMBL" id="BMIB01000003">
    <property type="protein sequence ID" value="GGH70017.1"/>
    <property type="molecule type" value="Genomic_DNA"/>
</dbReference>
<dbReference type="PROSITE" id="PS50930">
    <property type="entry name" value="HTH_LYTTR"/>
    <property type="match status" value="1"/>
</dbReference>
<dbReference type="InterPro" id="IPR046947">
    <property type="entry name" value="LytR-like"/>
</dbReference>
<dbReference type="GO" id="GO:0003677">
    <property type="term" value="F:DNA binding"/>
    <property type="evidence" value="ECO:0007669"/>
    <property type="project" value="UniProtKB-KW"/>
</dbReference>
<dbReference type="Gene3D" id="2.40.50.1020">
    <property type="entry name" value="LytTr DNA-binding domain"/>
    <property type="match status" value="1"/>
</dbReference>
<evidence type="ECO:0000256" key="1">
    <source>
        <dbReference type="PROSITE-ProRule" id="PRU00169"/>
    </source>
</evidence>
<evidence type="ECO:0000259" key="3">
    <source>
        <dbReference type="PROSITE" id="PS50930"/>
    </source>
</evidence>
<keyword evidence="4" id="KW-0238">DNA-binding</keyword>
<reference evidence="4" key="1">
    <citation type="journal article" date="2014" name="Int. J. Syst. Evol. Microbiol.">
        <title>Complete genome sequence of Corynebacterium casei LMG S-19264T (=DSM 44701T), isolated from a smear-ripened cheese.</title>
        <authorList>
            <consortium name="US DOE Joint Genome Institute (JGI-PGF)"/>
            <person name="Walter F."/>
            <person name="Albersmeier A."/>
            <person name="Kalinowski J."/>
            <person name="Ruckert C."/>
        </authorList>
    </citation>
    <scope>NUCLEOTIDE SEQUENCE</scope>
    <source>
        <strain evidence="4">CGMCC 1.15290</strain>
    </source>
</reference>
<dbReference type="InterPro" id="IPR011006">
    <property type="entry name" value="CheY-like_superfamily"/>
</dbReference>
<dbReference type="PROSITE" id="PS50110">
    <property type="entry name" value="RESPONSE_REGULATORY"/>
    <property type="match status" value="1"/>
</dbReference>
<dbReference type="RefSeq" id="WP_188953228.1">
    <property type="nucleotide sequence ID" value="NZ_BMIB01000003.1"/>
</dbReference>
<dbReference type="InterPro" id="IPR001789">
    <property type="entry name" value="Sig_transdc_resp-reg_receiver"/>
</dbReference>
<dbReference type="Pfam" id="PF00072">
    <property type="entry name" value="Response_reg"/>
    <property type="match status" value="1"/>
</dbReference>
<dbReference type="Pfam" id="PF04397">
    <property type="entry name" value="LytTR"/>
    <property type="match status" value="1"/>
</dbReference>
<feature type="modified residue" description="4-aspartylphosphate" evidence="1">
    <location>
        <position position="57"/>
    </location>
</feature>
<dbReference type="Proteomes" id="UP000627292">
    <property type="component" value="Unassembled WGS sequence"/>
</dbReference>
<protein>
    <submittedName>
        <fullName evidence="4">DNA-binding response regulator</fullName>
    </submittedName>
</protein>
<dbReference type="PANTHER" id="PTHR37299:SF1">
    <property type="entry name" value="STAGE 0 SPORULATION PROTEIN A HOMOLOG"/>
    <property type="match status" value="1"/>
</dbReference>
<evidence type="ECO:0000313" key="5">
    <source>
        <dbReference type="Proteomes" id="UP000627292"/>
    </source>
</evidence>
<gene>
    <name evidence="4" type="ORF">GCM10011379_27880</name>
</gene>
<keyword evidence="1" id="KW-0597">Phosphoprotein</keyword>
<reference evidence="4" key="2">
    <citation type="submission" date="2020-09" db="EMBL/GenBank/DDBJ databases">
        <authorList>
            <person name="Sun Q."/>
            <person name="Zhou Y."/>
        </authorList>
    </citation>
    <scope>NUCLEOTIDE SEQUENCE</scope>
    <source>
        <strain evidence="4">CGMCC 1.15290</strain>
    </source>
</reference>
<dbReference type="Gene3D" id="3.40.50.2300">
    <property type="match status" value="1"/>
</dbReference>
<feature type="domain" description="HTH LytTR-type" evidence="3">
    <location>
        <begin position="132"/>
        <end position="204"/>
    </location>
</feature>
<name>A0A917IZU0_9BACT</name>
<proteinExistence type="predicted"/>
<evidence type="ECO:0000313" key="4">
    <source>
        <dbReference type="EMBL" id="GGH70017.1"/>
    </source>
</evidence>
<dbReference type="AlphaFoldDB" id="A0A917IZU0"/>
<dbReference type="GO" id="GO:0000156">
    <property type="term" value="F:phosphorelay response regulator activity"/>
    <property type="evidence" value="ECO:0007669"/>
    <property type="project" value="InterPro"/>
</dbReference>
<comment type="caution">
    <text evidence="4">The sequence shown here is derived from an EMBL/GenBank/DDBJ whole genome shotgun (WGS) entry which is preliminary data.</text>
</comment>
<dbReference type="InterPro" id="IPR007492">
    <property type="entry name" value="LytTR_DNA-bd_dom"/>
</dbReference>